<dbReference type="AlphaFoldDB" id="A0A9D4WEW2"/>
<organism evidence="3 4">
    <name type="scientific">Pisum sativum</name>
    <name type="common">Garden pea</name>
    <name type="synonym">Lathyrus oleraceus</name>
    <dbReference type="NCBI Taxonomy" id="3888"/>
    <lineage>
        <taxon>Eukaryota</taxon>
        <taxon>Viridiplantae</taxon>
        <taxon>Streptophyta</taxon>
        <taxon>Embryophyta</taxon>
        <taxon>Tracheophyta</taxon>
        <taxon>Spermatophyta</taxon>
        <taxon>Magnoliopsida</taxon>
        <taxon>eudicotyledons</taxon>
        <taxon>Gunneridae</taxon>
        <taxon>Pentapetalae</taxon>
        <taxon>rosids</taxon>
        <taxon>fabids</taxon>
        <taxon>Fabales</taxon>
        <taxon>Fabaceae</taxon>
        <taxon>Papilionoideae</taxon>
        <taxon>50 kb inversion clade</taxon>
        <taxon>NPAAA clade</taxon>
        <taxon>Hologalegina</taxon>
        <taxon>IRL clade</taxon>
        <taxon>Fabeae</taxon>
        <taxon>Lathyrus</taxon>
    </lineage>
</organism>
<protein>
    <recommendedName>
        <fullName evidence="2">Piwi domain-containing protein</fullName>
    </recommendedName>
</protein>
<sequence length="192" mass="20990">MEPKMQENGSTADAGNSSHSSKGTTRAAGESVCAQAHRQELIQDLYKTWHDPVRGTVSGGMIRDGVSEGQFYQVLLYELDAIRKGASRPAHYHILWDENNFTADGLQSLTNNLCYTYSRCTRSVSIVPPADYAHLAAFRARFYMDPETQENGSTADGNSSHGSKGTTRAAGECGVKPSAALKDNVKRVMFYC</sequence>
<name>A0A9D4WEW2_PEA</name>
<dbReference type="GO" id="GO:0003676">
    <property type="term" value="F:nucleic acid binding"/>
    <property type="evidence" value="ECO:0007669"/>
    <property type="project" value="InterPro"/>
</dbReference>
<comment type="caution">
    <text evidence="3">The sequence shown here is derived from an EMBL/GenBank/DDBJ whole genome shotgun (WGS) entry which is preliminary data.</text>
</comment>
<reference evidence="3 4" key="1">
    <citation type="journal article" date="2022" name="Nat. Genet.">
        <title>Improved pea reference genome and pan-genome highlight genomic features and evolutionary characteristics.</title>
        <authorList>
            <person name="Yang T."/>
            <person name="Liu R."/>
            <person name="Luo Y."/>
            <person name="Hu S."/>
            <person name="Wang D."/>
            <person name="Wang C."/>
            <person name="Pandey M.K."/>
            <person name="Ge S."/>
            <person name="Xu Q."/>
            <person name="Li N."/>
            <person name="Li G."/>
            <person name="Huang Y."/>
            <person name="Saxena R.K."/>
            <person name="Ji Y."/>
            <person name="Li M."/>
            <person name="Yan X."/>
            <person name="He Y."/>
            <person name="Liu Y."/>
            <person name="Wang X."/>
            <person name="Xiang C."/>
            <person name="Varshney R.K."/>
            <person name="Ding H."/>
            <person name="Gao S."/>
            <person name="Zong X."/>
        </authorList>
    </citation>
    <scope>NUCLEOTIDE SEQUENCE [LARGE SCALE GENOMIC DNA]</scope>
    <source>
        <strain evidence="3 4">cv. Zhongwan 6</strain>
    </source>
</reference>
<evidence type="ECO:0000259" key="2">
    <source>
        <dbReference type="PROSITE" id="PS50822"/>
    </source>
</evidence>
<dbReference type="Pfam" id="PF02171">
    <property type="entry name" value="Piwi"/>
    <property type="match status" value="1"/>
</dbReference>
<dbReference type="SUPFAM" id="SSF53098">
    <property type="entry name" value="Ribonuclease H-like"/>
    <property type="match status" value="1"/>
</dbReference>
<dbReference type="InterPro" id="IPR012337">
    <property type="entry name" value="RNaseH-like_sf"/>
</dbReference>
<feature type="domain" description="Piwi" evidence="2">
    <location>
        <begin position="85"/>
        <end position="145"/>
    </location>
</feature>
<feature type="region of interest" description="Disordered" evidence="1">
    <location>
        <begin position="148"/>
        <end position="171"/>
    </location>
</feature>
<evidence type="ECO:0000313" key="4">
    <source>
        <dbReference type="Proteomes" id="UP001058974"/>
    </source>
</evidence>
<feature type="region of interest" description="Disordered" evidence="1">
    <location>
        <begin position="1"/>
        <end position="30"/>
    </location>
</feature>
<dbReference type="Gene3D" id="3.30.420.10">
    <property type="entry name" value="Ribonuclease H-like superfamily/Ribonuclease H"/>
    <property type="match status" value="2"/>
</dbReference>
<dbReference type="InterPro" id="IPR003165">
    <property type="entry name" value="Piwi"/>
</dbReference>
<dbReference type="Gramene" id="Psat06G0552100-T1">
    <property type="protein sequence ID" value="KAI5400665.1"/>
    <property type="gene ID" value="KIW84_065521"/>
</dbReference>
<dbReference type="InterPro" id="IPR036397">
    <property type="entry name" value="RNaseH_sf"/>
</dbReference>
<evidence type="ECO:0000313" key="3">
    <source>
        <dbReference type="EMBL" id="KAI5400665.1"/>
    </source>
</evidence>
<feature type="compositionally biased region" description="Polar residues" evidence="1">
    <location>
        <begin position="7"/>
        <end position="24"/>
    </location>
</feature>
<evidence type="ECO:0000256" key="1">
    <source>
        <dbReference type="SAM" id="MobiDB-lite"/>
    </source>
</evidence>
<dbReference type="EMBL" id="JAMSHJ010000006">
    <property type="protein sequence ID" value="KAI5400665.1"/>
    <property type="molecule type" value="Genomic_DNA"/>
</dbReference>
<accession>A0A9D4WEW2</accession>
<dbReference type="SMART" id="SM00950">
    <property type="entry name" value="Piwi"/>
    <property type="match status" value="1"/>
</dbReference>
<dbReference type="PROSITE" id="PS50822">
    <property type="entry name" value="PIWI"/>
    <property type="match status" value="1"/>
</dbReference>
<dbReference type="Proteomes" id="UP001058974">
    <property type="component" value="Chromosome 6"/>
</dbReference>
<keyword evidence="4" id="KW-1185">Reference proteome</keyword>
<gene>
    <name evidence="3" type="ORF">KIW84_065521</name>
</gene>
<feature type="compositionally biased region" description="Polar residues" evidence="1">
    <location>
        <begin position="149"/>
        <end position="166"/>
    </location>
</feature>
<proteinExistence type="predicted"/>
<dbReference type="PANTHER" id="PTHR22891">
    <property type="entry name" value="EUKARYOTIC TRANSLATION INITIATION FACTOR 2C"/>
    <property type="match status" value="1"/>
</dbReference>